<dbReference type="InterPro" id="IPR028081">
    <property type="entry name" value="Leu-bd"/>
</dbReference>
<evidence type="ECO:0000256" key="5">
    <source>
        <dbReference type="ARBA" id="ARBA00022970"/>
    </source>
</evidence>
<dbReference type="InterPro" id="IPR051010">
    <property type="entry name" value="BCAA_transport"/>
</dbReference>
<dbReference type="Gene3D" id="3.40.50.2300">
    <property type="match status" value="2"/>
</dbReference>
<feature type="domain" description="Leucine-binding protein" evidence="7">
    <location>
        <begin position="24"/>
        <end position="372"/>
    </location>
</feature>
<evidence type="ECO:0000256" key="1">
    <source>
        <dbReference type="ARBA" id="ARBA00003630"/>
    </source>
</evidence>
<evidence type="ECO:0000256" key="4">
    <source>
        <dbReference type="ARBA" id="ARBA00022729"/>
    </source>
</evidence>
<keyword evidence="4 6" id="KW-0732">Signal</keyword>
<reference evidence="8 9" key="1">
    <citation type="submission" date="2017-07" db="EMBL/GenBank/DDBJ databases">
        <title>Phylogenetic study on the rhizospheric bacterium Ochrobactrum sp. A44.</title>
        <authorList>
            <person name="Krzyzanowska D.M."/>
            <person name="Ossowicki A."/>
            <person name="Rajewska M."/>
            <person name="Maciag T."/>
            <person name="Kaczynski Z."/>
            <person name="Czerwicka M."/>
            <person name="Jafra S."/>
        </authorList>
    </citation>
    <scope>NUCLEOTIDE SEQUENCE [LARGE SCALE GENOMIC DNA]</scope>
    <source>
        <strain evidence="8 9">DSM 7216</strain>
    </source>
</reference>
<comment type="function">
    <text evidence="1">Component of an amino-acid transport system.</text>
</comment>
<evidence type="ECO:0000256" key="2">
    <source>
        <dbReference type="ARBA" id="ARBA00010062"/>
    </source>
</evidence>
<comment type="similarity">
    <text evidence="2">Belongs to the leucine-binding protein family.</text>
</comment>
<dbReference type="SUPFAM" id="SSF53822">
    <property type="entry name" value="Periplasmic binding protein-like I"/>
    <property type="match status" value="1"/>
</dbReference>
<sequence length="393" mass="41865">MKKCTLALTAALLGATSAYAQDELKIGAVVTISGAGAAWGQAILNGAELAAKDVNDAGGFKVGDKTYKVTVIPYDDKYQAGEAVTAVNRLAFQDDAKFVVGPVGSAPALAIQPITERGQMLMMTMAFSEKALNPSAPLTFRANVTTVEFAQPQIDWFVKKYGIKKVGSLFPNDETGQQVAKDVEKAYSKAGVELAGKEFYERERVDFIPLLTRIIGENVDAIELNINAPASGGLIVKQLRELGYKGHIIRTGGPATQDIINVAGPEATEGMLVHTLVDPSLPETKAYMDKYAANYQNAMNGFNPAFYDATGMLLQAIARAGTVEDTTKIAEELAATKDYSGATGKLSIGGEATYGINRQVEAPFYVAEVVNGAEVIRSRCNVTDGCVDVEVEK</sequence>
<dbReference type="InterPro" id="IPR000709">
    <property type="entry name" value="Leu_Ile_Val-bd"/>
</dbReference>
<evidence type="ECO:0000256" key="3">
    <source>
        <dbReference type="ARBA" id="ARBA00022448"/>
    </source>
</evidence>
<protein>
    <submittedName>
        <fullName evidence="8">Periplasmic binding family protein</fullName>
    </submittedName>
</protein>
<dbReference type="AlphaFoldDB" id="A0A256FRW6"/>
<dbReference type="OrthoDB" id="9791590at2"/>
<feature type="chain" id="PRO_5013236973" evidence="6">
    <location>
        <begin position="21"/>
        <end position="393"/>
    </location>
</feature>
<dbReference type="PANTHER" id="PTHR30483:SF6">
    <property type="entry name" value="PERIPLASMIC BINDING PROTEIN OF ABC TRANSPORTER FOR NATURAL AMINO ACIDS"/>
    <property type="match status" value="1"/>
</dbReference>
<evidence type="ECO:0000256" key="6">
    <source>
        <dbReference type="SAM" id="SignalP"/>
    </source>
</evidence>
<name>A0A256FRW6_9HYPH</name>
<dbReference type="PRINTS" id="PR00337">
    <property type="entry name" value="LEUILEVALBP"/>
</dbReference>
<evidence type="ECO:0000313" key="8">
    <source>
        <dbReference type="EMBL" id="OYR17573.1"/>
    </source>
</evidence>
<proteinExistence type="inferred from homology"/>
<evidence type="ECO:0000259" key="7">
    <source>
        <dbReference type="Pfam" id="PF13458"/>
    </source>
</evidence>
<dbReference type="Proteomes" id="UP000215590">
    <property type="component" value="Unassembled WGS sequence"/>
</dbReference>
<dbReference type="EMBL" id="NNRJ01000033">
    <property type="protein sequence ID" value="OYR17573.1"/>
    <property type="molecule type" value="Genomic_DNA"/>
</dbReference>
<dbReference type="PANTHER" id="PTHR30483">
    <property type="entry name" value="LEUCINE-SPECIFIC-BINDING PROTEIN"/>
    <property type="match status" value="1"/>
</dbReference>
<dbReference type="Pfam" id="PF13458">
    <property type="entry name" value="Peripla_BP_6"/>
    <property type="match status" value="1"/>
</dbReference>
<gene>
    <name evidence="8" type="ORF">CEV31_4373</name>
</gene>
<keyword evidence="3" id="KW-0813">Transport</keyword>
<keyword evidence="9" id="KW-1185">Reference proteome</keyword>
<organism evidence="8 9">
    <name type="scientific">Brucella thiophenivorans</name>
    <dbReference type="NCBI Taxonomy" id="571255"/>
    <lineage>
        <taxon>Bacteria</taxon>
        <taxon>Pseudomonadati</taxon>
        <taxon>Pseudomonadota</taxon>
        <taxon>Alphaproteobacteria</taxon>
        <taxon>Hyphomicrobiales</taxon>
        <taxon>Brucellaceae</taxon>
        <taxon>Brucella/Ochrobactrum group</taxon>
        <taxon>Brucella</taxon>
    </lineage>
</organism>
<accession>A0A256FRW6</accession>
<evidence type="ECO:0000313" key="9">
    <source>
        <dbReference type="Proteomes" id="UP000215590"/>
    </source>
</evidence>
<dbReference type="GO" id="GO:0006865">
    <property type="term" value="P:amino acid transport"/>
    <property type="evidence" value="ECO:0007669"/>
    <property type="project" value="UniProtKB-KW"/>
</dbReference>
<keyword evidence="5" id="KW-0029">Amino-acid transport</keyword>
<dbReference type="CDD" id="cd06336">
    <property type="entry name" value="PBP1_ABC_ligand_binding-like"/>
    <property type="match status" value="1"/>
</dbReference>
<comment type="caution">
    <text evidence="8">The sequence shown here is derived from an EMBL/GenBank/DDBJ whole genome shotgun (WGS) entry which is preliminary data.</text>
</comment>
<dbReference type="RefSeq" id="WP_094507523.1">
    <property type="nucleotide sequence ID" value="NZ_JBHEEK010000046.1"/>
</dbReference>
<dbReference type="InterPro" id="IPR028082">
    <property type="entry name" value="Peripla_BP_I"/>
</dbReference>
<feature type="signal peptide" evidence="6">
    <location>
        <begin position="1"/>
        <end position="20"/>
    </location>
</feature>